<dbReference type="GO" id="GO:0006285">
    <property type="term" value="P:base-excision repair, AP site formation"/>
    <property type="evidence" value="ECO:0007669"/>
    <property type="project" value="InterPro"/>
</dbReference>
<dbReference type="Pfam" id="PF03167">
    <property type="entry name" value="UDG"/>
    <property type="match status" value="1"/>
</dbReference>
<keyword evidence="6" id="KW-1185">Reference proteome</keyword>
<dbReference type="PANTHER" id="PTHR12159:SF9">
    <property type="entry name" value="G_T MISMATCH-SPECIFIC THYMINE DNA GLYCOSYLASE"/>
    <property type="match status" value="1"/>
</dbReference>
<name>A0A2H1EJ71_9ARCH</name>
<evidence type="ECO:0000313" key="5">
    <source>
        <dbReference type="EMBL" id="SHO47802.1"/>
    </source>
</evidence>
<evidence type="ECO:0000256" key="1">
    <source>
        <dbReference type="ARBA" id="ARBA00022763"/>
    </source>
</evidence>
<dbReference type="PANTHER" id="PTHR12159">
    <property type="entry name" value="G/T AND G/U MISMATCH-SPECIFIC DNA GLYCOSYLASE"/>
    <property type="match status" value="1"/>
</dbReference>
<sequence length="162" mass="19169">MRVLFVGINPHPGSFSRGVPFSNNKMFWYLLSRSGAIKESVNQLRDDKELRHVYNTRFNQVYRFGFLNLVNRPTRVVSELQRGEENNGKRKILKTIREYRPATVCFVGKVTYEKFSHAKKFRFGWQCDIYASKSFVMHFPLRGKAIVRIKDLKCIMKQFKTH</sequence>
<dbReference type="EMBL" id="FRFC01000005">
    <property type="protein sequence ID" value="SHO47802.1"/>
    <property type="molecule type" value="Genomic_DNA"/>
</dbReference>
<accession>A0A2H1EJ71</accession>
<dbReference type="InterPro" id="IPR005122">
    <property type="entry name" value="Uracil-DNA_glycosylase-like"/>
</dbReference>
<evidence type="ECO:0000256" key="2">
    <source>
        <dbReference type="ARBA" id="ARBA00022801"/>
    </source>
</evidence>
<proteinExistence type="predicted"/>
<dbReference type="AlphaFoldDB" id="A0A2H1EJ71"/>
<dbReference type="GO" id="GO:0004844">
    <property type="term" value="F:uracil DNA N-glycosylase activity"/>
    <property type="evidence" value="ECO:0007669"/>
    <property type="project" value="TreeGrafter"/>
</dbReference>
<evidence type="ECO:0000256" key="3">
    <source>
        <dbReference type="ARBA" id="ARBA00023204"/>
    </source>
</evidence>
<evidence type="ECO:0000259" key="4">
    <source>
        <dbReference type="Pfam" id="PF03167"/>
    </source>
</evidence>
<protein>
    <submittedName>
        <fullName evidence="5">Similar to G/U-mismatch-specific DNA glycolase</fullName>
        <ecNumber evidence="5">3.2.2.-</ecNumber>
    </submittedName>
</protein>
<dbReference type="Gene3D" id="3.40.470.10">
    <property type="entry name" value="Uracil-DNA glycosylase-like domain"/>
    <property type="match status" value="1"/>
</dbReference>
<dbReference type="SUPFAM" id="SSF52141">
    <property type="entry name" value="Uracil-DNA glycosylase-like"/>
    <property type="match status" value="1"/>
</dbReference>
<dbReference type="GO" id="GO:0008263">
    <property type="term" value="F:pyrimidine-specific mismatch base pair DNA N-glycosylase activity"/>
    <property type="evidence" value="ECO:0007669"/>
    <property type="project" value="TreeGrafter"/>
</dbReference>
<dbReference type="InterPro" id="IPR036895">
    <property type="entry name" value="Uracil-DNA_glycosylase-like_sf"/>
</dbReference>
<reference evidence="6" key="1">
    <citation type="submission" date="2016-12" db="EMBL/GenBank/DDBJ databases">
        <authorList>
            <person name="Herbold C."/>
        </authorList>
    </citation>
    <scope>NUCLEOTIDE SEQUENCE [LARGE SCALE GENOMIC DNA]</scope>
</reference>
<keyword evidence="1" id="KW-0227">DNA damage</keyword>
<evidence type="ECO:0000313" key="6">
    <source>
        <dbReference type="Proteomes" id="UP000232412"/>
    </source>
</evidence>
<feature type="domain" description="Uracil-DNA glycosylase-like" evidence="4">
    <location>
        <begin position="2"/>
        <end position="120"/>
    </location>
</feature>
<keyword evidence="2 5" id="KW-0378">Hydrolase</keyword>
<organism evidence="5 6">
    <name type="scientific">Nitrosotalea sinensis</name>
    <dbReference type="NCBI Taxonomy" id="1499975"/>
    <lineage>
        <taxon>Archaea</taxon>
        <taxon>Nitrososphaerota</taxon>
        <taxon>Nitrososphaeria</taxon>
        <taxon>Nitrosotaleales</taxon>
        <taxon>Nitrosotaleaceae</taxon>
        <taxon>Nitrosotalea</taxon>
    </lineage>
</organism>
<keyword evidence="5" id="KW-0326">Glycosidase</keyword>
<dbReference type="EC" id="3.2.2.-" evidence="5"/>
<dbReference type="Proteomes" id="UP000232412">
    <property type="component" value="Unassembled WGS sequence"/>
</dbReference>
<gene>
    <name evidence="5" type="primary">mug</name>
    <name evidence="5" type="ORF">NSIN_40234</name>
</gene>
<keyword evidence="3" id="KW-0234">DNA repair</keyword>
<dbReference type="InterPro" id="IPR015637">
    <property type="entry name" value="MUG/TDG"/>
</dbReference>